<dbReference type="AlphaFoldDB" id="A0A9N8ZTK4"/>
<gene>
    <name evidence="1" type="ORF">FCALED_LOCUS3982</name>
</gene>
<evidence type="ECO:0000313" key="1">
    <source>
        <dbReference type="EMBL" id="CAG8506673.1"/>
    </source>
</evidence>
<keyword evidence="2" id="KW-1185">Reference proteome</keyword>
<evidence type="ECO:0000313" key="2">
    <source>
        <dbReference type="Proteomes" id="UP000789570"/>
    </source>
</evidence>
<comment type="caution">
    <text evidence="1">The sequence shown here is derived from an EMBL/GenBank/DDBJ whole genome shotgun (WGS) entry which is preliminary data.</text>
</comment>
<dbReference type="EMBL" id="CAJVPQ010000738">
    <property type="protein sequence ID" value="CAG8506673.1"/>
    <property type="molecule type" value="Genomic_DNA"/>
</dbReference>
<sequence>MYLKDNMNNKDYLTNLFFTEEIEDYDERSESFTMASARINEMQLDEINEFVTTTTKDPNINDLLFSQILKSEVSTHISYKALAVRKRNSKAA</sequence>
<name>A0A9N8ZTK4_9GLOM</name>
<dbReference type="Proteomes" id="UP000789570">
    <property type="component" value="Unassembled WGS sequence"/>
</dbReference>
<protein>
    <submittedName>
        <fullName evidence="1">6704_t:CDS:1</fullName>
    </submittedName>
</protein>
<accession>A0A9N8ZTK4</accession>
<reference evidence="1" key="1">
    <citation type="submission" date="2021-06" db="EMBL/GenBank/DDBJ databases">
        <authorList>
            <person name="Kallberg Y."/>
            <person name="Tangrot J."/>
            <person name="Rosling A."/>
        </authorList>
    </citation>
    <scope>NUCLEOTIDE SEQUENCE</scope>
    <source>
        <strain evidence="1">UK204</strain>
    </source>
</reference>
<organism evidence="1 2">
    <name type="scientific">Funneliformis caledonium</name>
    <dbReference type="NCBI Taxonomy" id="1117310"/>
    <lineage>
        <taxon>Eukaryota</taxon>
        <taxon>Fungi</taxon>
        <taxon>Fungi incertae sedis</taxon>
        <taxon>Mucoromycota</taxon>
        <taxon>Glomeromycotina</taxon>
        <taxon>Glomeromycetes</taxon>
        <taxon>Glomerales</taxon>
        <taxon>Glomeraceae</taxon>
        <taxon>Funneliformis</taxon>
    </lineage>
</organism>
<proteinExistence type="predicted"/>